<dbReference type="EMBL" id="AYYO01000010">
    <property type="protein sequence ID" value="KRM56091.1"/>
    <property type="molecule type" value="Genomic_DNA"/>
</dbReference>
<evidence type="ECO:0008006" key="4">
    <source>
        <dbReference type="Google" id="ProtNLM"/>
    </source>
</evidence>
<reference evidence="2 3" key="1">
    <citation type="journal article" date="2015" name="Genome Announc.">
        <title>Expanding the biotechnology potential of lactobacilli through comparative genomics of 213 strains and associated genera.</title>
        <authorList>
            <person name="Sun Z."/>
            <person name="Harris H.M."/>
            <person name="McCann A."/>
            <person name="Guo C."/>
            <person name="Argimon S."/>
            <person name="Zhang W."/>
            <person name="Yang X."/>
            <person name="Jeffery I.B."/>
            <person name="Cooney J.C."/>
            <person name="Kagawa T.F."/>
            <person name="Liu W."/>
            <person name="Song Y."/>
            <person name="Salvetti E."/>
            <person name="Wrobel A."/>
            <person name="Rasinkangas P."/>
            <person name="Parkhill J."/>
            <person name="Rea M.C."/>
            <person name="O'Sullivan O."/>
            <person name="Ritari J."/>
            <person name="Douillard F.P."/>
            <person name="Paul Ross R."/>
            <person name="Yang R."/>
            <person name="Briner A.E."/>
            <person name="Felis G.E."/>
            <person name="de Vos W.M."/>
            <person name="Barrangou R."/>
            <person name="Klaenhammer T.R."/>
            <person name="Caufield P.W."/>
            <person name="Cui Y."/>
            <person name="Zhang H."/>
            <person name="O'Toole P.W."/>
        </authorList>
    </citation>
    <scope>NUCLEOTIDE SEQUENCE [LARGE SCALE GENOMIC DNA]</scope>
    <source>
        <strain evidence="2 3">DSM 20505</strain>
    </source>
</reference>
<dbReference type="RefSeq" id="WP_054676332.1">
    <property type="nucleotide sequence ID" value="NZ_AYYO01000010.1"/>
</dbReference>
<sequence length="107" mass="12623">MQKLNSWWQRPLNLAILFSAVMAVLAPLFFKLVHISTAHRVGLLFVIINTVFAWWLGRYVKKHRLFWAVLLVFPILFAGMVFWRYAKYDYWFAGLYLITSLLAVAKD</sequence>
<keyword evidence="1" id="KW-0812">Transmembrane</keyword>
<dbReference type="STRING" id="1291052.FC18_GL000878"/>
<keyword evidence="3" id="KW-1185">Reference proteome</keyword>
<keyword evidence="1" id="KW-0472">Membrane</keyword>
<dbReference type="AlphaFoldDB" id="A0A0R1ZVI2"/>
<comment type="caution">
    <text evidence="2">The sequence shown here is derived from an EMBL/GenBank/DDBJ whole genome shotgun (WGS) entry which is preliminary data.</text>
</comment>
<feature type="transmembrane region" description="Helical" evidence="1">
    <location>
        <begin position="12"/>
        <end position="32"/>
    </location>
</feature>
<proteinExistence type="predicted"/>
<organism evidence="2 3">
    <name type="scientific">Lacticaseibacillus sharpeae JCM 1186 = DSM 20505</name>
    <dbReference type="NCBI Taxonomy" id="1291052"/>
    <lineage>
        <taxon>Bacteria</taxon>
        <taxon>Bacillati</taxon>
        <taxon>Bacillota</taxon>
        <taxon>Bacilli</taxon>
        <taxon>Lactobacillales</taxon>
        <taxon>Lactobacillaceae</taxon>
        <taxon>Lacticaseibacillus</taxon>
    </lineage>
</organism>
<evidence type="ECO:0000313" key="2">
    <source>
        <dbReference type="EMBL" id="KRM56091.1"/>
    </source>
</evidence>
<keyword evidence="1" id="KW-1133">Transmembrane helix</keyword>
<gene>
    <name evidence="2" type="ORF">FC18_GL000878</name>
</gene>
<evidence type="ECO:0000313" key="3">
    <source>
        <dbReference type="Proteomes" id="UP000051679"/>
    </source>
</evidence>
<evidence type="ECO:0000256" key="1">
    <source>
        <dbReference type="SAM" id="Phobius"/>
    </source>
</evidence>
<name>A0A0R1ZVI2_9LACO</name>
<feature type="transmembrane region" description="Helical" evidence="1">
    <location>
        <begin position="38"/>
        <end position="57"/>
    </location>
</feature>
<dbReference type="Proteomes" id="UP000051679">
    <property type="component" value="Unassembled WGS sequence"/>
</dbReference>
<accession>A0A0R1ZVI2</accession>
<protein>
    <recommendedName>
        <fullName evidence="4">Integral membrane protein</fullName>
    </recommendedName>
</protein>
<dbReference type="PATRIC" id="fig|1291052.5.peg.894"/>
<feature type="transmembrane region" description="Helical" evidence="1">
    <location>
        <begin position="64"/>
        <end position="82"/>
    </location>
</feature>